<feature type="transmembrane region" description="Helical" evidence="8">
    <location>
        <begin position="295"/>
        <end position="321"/>
    </location>
</feature>
<comment type="subcellular location">
    <subcellularLocation>
        <location evidence="1">Cell inner membrane</location>
        <topology evidence="1">Multi-pass membrane protein</topology>
    </subcellularLocation>
    <subcellularLocation>
        <location evidence="8">Cell membrane</location>
        <topology evidence="8">Multi-pass membrane protein</topology>
    </subcellularLocation>
</comment>
<name>A0A562UTW1_9SPHN</name>
<reference evidence="10 11" key="1">
    <citation type="submission" date="2019-07" db="EMBL/GenBank/DDBJ databases">
        <title>Genomic Encyclopedia of Archaeal and Bacterial Type Strains, Phase II (KMG-II): from individual species to whole genera.</title>
        <authorList>
            <person name="Goeker M."/>
        </authorList>
    </citation>
    <scope>NUCLEOTIDE SEQUENCE [LARGE SCALE GENOMIC DNA]</scope>
    <source>
        <strain evidence="10 11">ATCC BAA-2084</strain>
    </source>
</reference>
<feature type="transmembrane region" description="Helical" evidence="8">
    <location>
        <begin position="374"/>
        <end position="394"/>
    </location>
</feature>
<protein>
    <submittedName>
        <fullName evidence="10">Iron(III) transport system permease protein</fullName>
    </submittedName>
</protein>
<organism evidence="10 11">
    <name type="scientific">Altererythrobacter ishigakiensis</name>
    <dbReference type="NCBI Taxonomy" id="476157"/>
    <lineage>
        <taxon>Bacteria</taxon>
        <taxon>Pseudomonadati</taxon>
        <taxon>Pseudomonadota</taxon>
        <taxon>Alphaproteobacteria</taxon>
        <taxon>Sphingomonadales</taxon>
        <taxon>Erythrobacteraceae</taxon>
        <taxon>Altererythrobacter</taxon>
    </lineage>
</organism>
<comment type="caution">
    <text evidence="10">The sequence shown here is derived from an EMBL/GenBank/DDBJ whole genome shotgun (WGS) entry which is preliminary data.</text>
</comment>
<dbReference type="Proteomes" id="UP000320547">
    <property type="component" value="Unassembled WGS sequence"/>
</dbReference>
<dbReference type="Pfam" id="PF00528">
    <property type="entry name" value="BPD_transp_1"/>
    <property type="match status" value="2"/>
</dbReference>
<keyword evidence="5 8" id="KW-0812">Transmembrane</keyword>
<evidence type="ECO:0000259" key="9">
    <source>
        <dbReference type="PROSITE" id="PS50928"/>
    </source>
</evidence>
<dbReference type="GO" id="GO:0005886">
    <property type="term" value="C:plasma membrane"/>
    <property type="evidence" value="ECO:0007669"/>
    <property type="project" value="UniProtKB-SubCell"/>
</dbReference>
<dbReference type="RefSeq" id="WP_083984614.1">
    <property type="nucleotide sequence ID" value="NZ_CP015963.1"/>
</dbReference>
<feature type="transmembrane region" description="Helical" evidence="8">
    <location>
        <begin position="516"/>
        <end position="537"/>
    </location>
</feature>
<feature type="transmembrane region" description="Helical" evidence="8">
    <location>
        <begin position="458"/>
        <end position="480"/>
    </location>
</feature>
<feature type="transmembrane region" description="Helical" evidence="8">
    <location>
        <begin position="26"/>
        <end position="50"/>
    </location>
</feature>
<evidence type="ECO:0000313" key="11">
    <source>
        <dbReference type="Proteomes" id="UP000320547"/>
    </source>
</evidence>
<feature type="transmembrane region" description="Helical" evidence="8">
    <location>
        <begin position="104"/>
        <end position="125"/>
    </location>
</feature>
<dbReference type="GO" id="GO:0055085">
    <property type="term" value="P:transmembrane transport"/>
    <property type="evidence" value="ECO:0007669"/>
    <property type="project" value="InterPro"/>
</dbReference>
<evidence type="ECO:0000256" key="3">
    <source>
        <dbReference type="ARBA" id="ARBA00022475"/>
    </source>
</evidence>
<comment type="similarity">
    <text evidence="8">Belongs to the binding-protein-dependent transport system permease family.</text>
</comment>
<dbReference type="InterPro" id="IPR035906">
    <property type="entry name" value="MetI-like_sf"/>
</dbReference>
<dbReference type="OrthoDB" id="9808399at2"/>
<keyword evidence="6 8" id="KW-1133">Transmembrane helix</keyword>
<feature type="domain" description="ABC transmembrane type-1" evidence="9">
    <location>
        <begin position="333"/>
        <end position="534"/>
    </location>
</feature>
<dbReference type="PANTHER" id="PTHR43357:SF3">
    <property type="entry name" value="FE(3+)-TRANSPORT SYSTEM PERMEASE PROTEIN FBPB 2"/>
    <property type="match status" value="1"/>
</dbReference>
<feature type="domain" description="ABC transmembrane type-1" evidence="9">
    <location>
        <begin position="67"/>
        <end position="262"/>
    </location>
</feature>
<evidence type="ECO:0000313" key="10">
    <source>
        <dbReference type="EMBL" id="TWJ09041.1"/>
    </source>
</evidence>
<proteinExistence type="inferred from homology"/>
<evidence type="ECO:0000256" key="2">
    <source>
        <dbReference type="ARBA" id="ARBA00022448"/>
    </source>
</evidence>
<feature type="transmembrane region" description="Helical" evidence="8">
    <location>
        <begin position="145"/>
        <end position="164"/>
    </location>
</feature>
<dbReference type="Gene3D" id="1.10.3720.10">
    <property type="entry name" value="MetI-like"/>
    <property type="match status" value="2"/>
</dbReference>
<sequence>MAVATDQHTDDRDALPQRVLHRLNPAVIGTVLAALFALPILALFALALSGDREYLVHIASTRLIEFSFKSAQLAILSGSIAALIGVCCSWLVTRYEFAGRRALGWLLILPLAMPGYVAAYSWYAITAPGSKFEAASGWDLPTVSGVSGAAFVFALTLYPYVYLLSRNAMEAHGRLTWDVARSLGVGPWGAFRKVTMPLTWPAAAAGTALVVMEVLADYGVADFLGVSTLTVGIVRAWSSFSDPAAAAQLAVLLLFGALLALGGERAARGRRQFSSTNASDNRNGPRLRLSGWRAIGAAAVAALPLVLGLLVPAGNLVWLAIETRVSPSVLPALQGTLLLATASGALAVVLGLTAAYALRSGDGMAKISVRMVQAGYAVPGAVAAIAILSALAITQSMINNVTGTNAAILTGGSILALLLAYQSRFAAVAILPCEAALTKVRRELDEAARSLGARPTQVLTKVHMPLVLTGLVTAGLLVAIEVMKELPATMILRPFSLDTLAVTAHNYASDERLAQAALPALILIAICVPLTALLNLVRPDQ</sequence>
<dbReference type="STRING" id="476157.GCA_001663155_00081"/>
<accession>A0A562UTW1</accession>
<dbReference type="AlphaFoldDB" id="A0A562UTW1"/>
<evidence type="ECO:0000256" key="1">
    <source>
        <dbReference type="ARBA" id="ARBA00004429"/>
    </source>
</evidence>
<dbReference type="EMBL" id="VLLK01000001">
    <property type="protein sequence ID" value="TWJ09041.1"/>
    <property type="molecule type" value="Genomic_DNA"/>
</dbReference>
<feature type="transmembrane region" description="Helical" evidence="8">
    <location>
        <begin position="333"/>
        <end position="358"/>
    </location>
</feature>
<gene>
    <name evidence="10" type="ORF">JN10_0663</name>
</gene>
<evidence type="ECO:0000256" key="5">
    <source>
        <dbReference type="ARBA" id="ARBA00022692"/>
    </source>
</evidence>
<evidence type="ECO:0000256" key="4">
    <source>
        <dbReference type="ARBA" id="ARBA00022519"/>
    </source>
</evidence>
<keyword evidence="7 8" id="KW-0472">Membrane</keyword>
<keyword evidence="4" id="KW-0997">Cell inner membrane</keyword>
<feature type="transmembrane region" description="Helical" evidence="8">
    <location>
        <begin position="70"/>
        <end position="92"/>
    </location>
</feature>
<dbReference type="PROSITE" id="PS50928">
    <property type="entry name" value="ABC_TM1"/>
    <property type="match status" value="2"/>
</dbReference>
<keyword evidence="2 8" id="KW-0813">Transport</keyword>
<dbReference type="CDD" id="cd06261">
    <property type="entry name" value="TM_PBP2"/>
    <property type="match status" value="2"/>
</dbReference>
<evidence type="ECO:0000256" key="8">
    <source>
        <dbReference type="RuleBase" id="RU363032"/>
    </source>
</evidence>
<keyword evidence="3" id="KW-1003">Cell membrane</keyword>
<keyword evidence="11" id="KW-1185">Reference proteome</keyword>
<evidence type="ECO:0000256" key="7">
    <source>
        <dbReference type="ARBA" id="ARBA00023136"/>
    </source>
</evidence>
<dbReference type="InterPro" id="IPR000515">
    <property type="entry name" value="MetI-like"/>
</dbReference>
<dbReference type="PANTHER" id="PTHR43357">
    <property type="entry name" value="INNER MEMBRANE ABC TRANSPORTER PERMEASE PROTEIN YDCV"/>
    <property type="match status" value="1"/>
</dbReference>
<feature type="transmembrane region" description="Helical" evidence="8">
    <location>
        <begin position="244"/>
        <end position="262"/>
    </location>
</feature>
<dbReference type="SUPFAM" id="SSF161098">
    <property type="entry name" value="MetI-like"/>
    <property type="match status" value="2"/>
</dbReference>
<evidence type="ECO:0000256" key="6">
    <source>
        <dbReference type="ARBA" id="ARBA00022989"/>
    </source>
</evidence>